<evidence type="ECO:0000313" key="1">
    <source>
        <dbReference type="EMBL" id="JAQ16396.1"/>
    </source>
</evidence>
<protein>
    <submittedName>
        <fullName evidence="1">Uncharacterized protein</fullName>
    </submittedName>
</protein>
<name>A0A146MCC6_LYGHE</name>
<gene>
    <name evidence="1" type="ORF">g.18138</name>
</gene>
<organism evidence="1">
    <name type="scientific">Lygus hesperus</name>
    <name type="common">Western plant bug</name>
    <dbReference type="NCBI Taxonomy" id="30085"/>
    <lineage>
        <taxon>Eukaryota</taxon>
        <taxon>Metazoa</taxon>
        <taxon>Ecdysozoa</taxon>
        <taxon>Arthropoda</taxon>
        <taxon>Hexapoda</taxon>
        <taxon>Insecta</taxon>
        <taxon>Pterygota</taxon>
        <taxon>Neoptera</taxon>
        <taxon>Paraneoptera</taxon>
        <taxon>Hemiptera</taxon>
        <taxon>Heteroptera</taxon>
        <taxon>Panheteroptera</taxon>
        <taxon>Cimicomorpha</taxon>
        <taxon>Miridae</taxon>
        <taxon>Mirini</taxon>
        <taxon>Lygus</taxon>
    </lineage>
</organism>
<sequence>MSMYCELLSVASMHSRYSCFALMGCSSVSLCSTSTYMRVCCECVEVVYEYNPCTLPFLHCLTPNTAAVEVNKAHCSHIYVTMKNNTTTNIKDNSNSHVEDVVHLVVFVVVASCTILAPPEHL</sequence>
<dbReference type="AlphaFoldDB" id="A0A146MCC6"/>
<proteinExistence type="predicted"/>
<accession>A0A146MCC6</accession>
<reference evidence="1" key="1">
    <citation type="journal article" date="2016" name="Gigascience">
        <title>De novo construction of an expanded transcriptome assembly for the western tarnished plant bug, Lygus hesperus.</title>
        <authorList>
            <person name="Tassone E.E."/>
            <person name="Geib S.M."/>
            <person name="Hall B."/>
            <person name="Fabrick J.A."/>
            <person name="Brent C.S."/>
            <person name="Hull J.J."/>
        </authorList>
    </citation>
    <scope>NUCLEOTIDE SEQUENCE</scope>
</reference>
<dbReference type="EMBL" id="GDHC01002233">
    <property type="protein sequence ID" value="JAQ16396.1"/>
    <property type="molecule type" value="Transcribed_RNA"/>
</dbReference>